<evidence type="ECO:0000256" key="5">
    <source>
        <dbReference type="ARBA" id="ARBA00022723"/>
    </source>
</evidence>
<proteinExistence type="predicted"/>
<keyword evidence="4 12" id="KW-0540">Nuclease</keyword>
<dbReference type="EMBL" id="JN420372">
    <property type="protein sequence ID" value="AEM37643.1"/>
    <property type="molecule type" value="Genomic_DNA"/>
</dbReference>
<accession>G1JYZ2</accession>
<dbReference type="SUPFAM" id="SSF55464">
    <property type="entry name" value="Origin of replication-binding domain, RBD-like"/>
    <property type="match status" value="1"/>
</dbReference>
<dbReference type="GO" id="GO:0004519">
    <property type="term" value="F:endonuclease activity"/>
    <property type="evidence" value="ECO:0007669"/>
    <property type="project" value="UniProtKB-UniRule"/>
</dbReference>
<dbReference type="GO" id="GO:0006260">
    <property type="term" value="P:DNA replication"/>
    <property type="evidence" value="ECO:0007669"/>
    <property type="project" value="UniProtKB-UniRule"/>
</dbReference>
<evidence type="ECO:0000256" key="6">
    <source>
        <dbReference type="ARBA" id="ARBA00022741"/>
    </source>
</evidence>
<feature type="active site" description="For nuclease activity" evidence="12">
    <location>
        <position position="156"/>
    </location>
</feature>
<keyword evidence="6 12" id="KW-0547">Nucleotide-binding</keyword>
<protein>
    <submittedName>
        <fullName evidence="16">Rep78</fullName>
    </submittedName>
</protein>
<feature type="short sequence motif" description="RCR-2" evidence="12">
    <location>
        <begin position="91"/>
        <end position="93"/>
    </location>
</feature>
<dbReference type="EMBL" id="JN420371">
    <property type="protein sequence ID" value="AEM37641.1"/>
    <property type="molecule type" value="Genomic_DNA"/>
</dbReference>
<evidence type="ECO:0000313" key="18">
    <source>
        <dbReference type="Proteomes" id="UP000232962"/>
    </source>
</evidence>
<dbReference type="RefSeq" id="YP_009507366.1">
    <property type="nucleotide sequence ID" value="NC_038539.1"/>
</dbReference>
<keyword evidence="2 12" id="KW-1048">Host nucleus</keyword>
<keyword evidence="7 12" id="KW-0255">Endonuclease</keyword>
<dbReference type="SUPFAM" id="SSF52540">
    <property type="entry name" value="P-loop containing nucleoside triphosphate hydrolases"/>
    <property type="match status" value="1"/>
</dbReference>
<dbReference type="Gene3D" id="3.40.50.300">
    <property type="entry name" value="P-loop containing nucleotide triphosphate hydrolases"/>
    <property type="match status" value="1"/>
</dbReference>
<keyword evidence="10 12" id="KW-0190">Covalent protein-DNA linkage</keyword>
<dbReference type="OrthoDB" id="2007at10239"/>
<evidence type="ECO:0000256" key="12">
    <source>
        <dbReference type="PROSITE-ProRule" id="PRU01366"/>
    </source>
</evidence>
<dbReference type="Gene3D" id="1.10.10.950">
    <property type="match status" value="1"/>
</dbReference>
<organism evidence="16">
    <name type="scientific">California sea lion adeno-associated virus 1</name>
    <dbReference type="NCBI Taxonomy" id="1073950"/>
    <lineage>
        <taxon>Viruses</taxon>
        <taxon>Monodnaviria</taxon>
        <taxon>Shotokuvirae</taxon>
        <taxon>Cossaviricota</taxon>
        <taxon>Quintoviricetes</taxon>
        <taxon>Piccovirales</taxon>
        <taxon>Parvoviridae</taxon>
        <taxon>Parvovirinae</taxon>
        <taxon>Dependoparvovirus</taxon>
        <taxon>Dependoparvovirus pinniped1</taxon>
    </lineage>
</organism>
<dbReference type="KEGG" id="vg:37618341"/>
<sequence length="600" mass="68634">MASFYEVVAKIPSDLEEHLPGICDDFVSVIMSKEWRLPESSDLVLDQIDQPKLTIADAVRKVFYFEWLKYCRDVEEPLFFFQFEKGKENFHVHMVIETSNVSSMVLGRYIGTIKKKLVRKVFREVEPQMPDWLAVTKTKQSGGVNKTYDKGYIPAYLLPKTQPELQWAWTNIEEYKSASLNLAERKRLVDEFLASLRRDGPSQSEPDDQQPHGPVIRNRTSQKYMALVSWLVENGITSEKQWIQEDQESYLSFNAAGSSRSQIKSALDNASRIMSLTKKASDYLVGQSVPEDITENKIYQLFKMNGYDPAYLGSILLGWCQGRFGKRNTVWLYGPATTGKTNLAEAIAHSVPFYGCVNWTNENFPFNDCVDKMLIWWEEGKMTSKVVESAKAILGGSKVRVDQKCKSSVQIDSTPVIITSNTDMCCVIDGNSTTFEHRQPLEDRMFRINLEQRLSHDFGKITKREVREFLAWAQEYEVDVEHTFEVTKLAKPKVTKRSAPLSDDYKSPAKRARLIPDLVAEEATSSALAEAEEWDLNWDRRYDCRCEAHSMSVRVEGLCRDCEYLNRGKNMCLVHGDTGCHVCHAVPPWVSDPDDCTDEQ</sequence>
<evidence type="ECO:0000256" key="1">
    <source>
        <dbReference type="ARBA" id="ARBA00004147"/>
    </source>
</evidence>
<dbReference type="PROSITE" id="PS52022">
    <property type="entry name" value="PV_NS1_NUC"/>
    <property type="match status" value="1"/>
</dbReference>
<dbReference type="InterPro" id="IPR014015">
    <property type="entry name" value="Helicase_SF3_DNA-vir"/>
</dbReference>
<evidence type="ECO:0000259" key="15">
    <source>
        <dbReference type="PROSITE" id="PS52022"/>
    </source>
</evidence>
<evidence type="ECO:0000256" key="7">
    <source>
        <dbReference type="ARBA" id="ARBA00022759"/>
    </source>
</evidence>
<evidence type="ECO:0000256" key="13">
    <source>
        <dbReference type="SAM" id="MobiDB-lite"/>
    </source>
</evidence>
<dbReference type="InterPro" id="IPR001257">
    <property type="entry name" value="Parvovirus_NS1_helicase"/>
</dbReference>
<comment type="subcellular location">
    <subcellularLocation>
        <location evidence="1 12">Host nucleus</location>
    </subcellularLocation>
</comment>
<dbReference type="InterPro" id="IPR014835">
    <property type="entry name" value="NS1-Nuc"/>
</dbReference>
<dbReference type="GO" id="GO:0019079">
    <property type="term" value="P:viral genome replication"/>
    <property type="evidence" value="ECO:0007669"/>
    <property type="project" value="InterPro"/>
</dbReference>
<evidence type="ECO:0000313" key="17">
    <source>
        <dbReference type="EMBL" id="AEM37643.1"/>
    </source>
</evidence>
<dbReference type="Gene3D" id="3.40.1310.20">
    <property type="match status" value="1"/>
</dbReference>
<evidence type="ECO:0000256" key="2">
    <source>
        <dbReference type="ARBA" id="ARBA00022562"/>
    </source>
</evidence>
<keyword evidence="5" id="KW-0479">Metal-binding</keyword>
<dbReference type="Pfam" id="PF08724">
    <property type="entry name" value="Rep_N"/>
    <property type="match status" value="1"/>
</dbReference>
<dbReference type="Proteomes" id="UP000232962">
    <property type="component" value="Segment"/>
</dbReference>
<evidence type="ECO:0000256" key="4">
    <source>
        <dbReference type="ARBA" id="ARBA00022722"/>
    </source>
</evidence>
<dbReference type="InterPro" id="IPR027417">
    <property type="entry name" value="P-loop_NTPase"/>
</dbReference>
<evidence type="ECO:0000313" key="16">
    <source>
        <dbReference type="EMBL" id="AEM37641.1"/>
    </source>
</evidence>
<keyword evidence="9" id="KW-0067">ATP-binding</keyword>
<dbReference type="PROSITE" id="PS51206">
    <property type="entry name" value="SF3_HELICASE_1"/>
    <property type="match status" value="1"/>
</dbReference>
<dbReference type="InterPro" id="IPR049901">
    <property type="entry name" value="PV_NS1-NUC"/>
</dbReference>
<keyword evidence="8 12" id="KW-0378">Hydrolase</keyword>
<feature type="domain" description="PV NS1-Nuc" evidence="15">
    <location>
        <begin position="1"/>
        <end position="199"/>
    </location>
</feature>
<dbReference type="GO" id="GO:0046872">
    <property type="term" value="F:metal ion binding"/>
    <property type="evidence" value="ECO:0007669"/>
    <property type="project" value="UniProtKB-KW"/>
</dbReference>
<evidence type="ECO:0000256" key="11">
    <source>
        <dbReference type="ARBA" id="ARBA00023125"/>
    </source>
</evidence>
<feature type="short sequence motif" description="RCR-3" evidence="12">
    <location>
        <begin position="156"/>
        <end position="160"/>
    </location>
</feature>
<evidence type="ECO:0000259" key="14">
    <source>
        <dbReference type="PROSITE" id="PS51206"/>
    </source>
</evidence>
<dbReference type="GeneID" id="37618341"/>
<evidence type="ECO:0000256" key="10">
    <source>
        <dbReference type="ARBA" id="ARBA00023124"/>
    </source>
</evidence>
<dbReference type="GO" id="GO:0003677">
    <property type="term" value="F:DNA binding"/>
    <property type="evidence" value="ECO:0007669"/>
    <property type="project" value="UniProtKB-UniRule"/>
</dbReference>
<feature type="domain" description="SF3 helicase" evidence="14">
    <location>
        <begin position="308"/>
        <end position="463"/>
    </location>
</feature>
<reference evidence="16 18" key="1">
    <citation type="journal article" date="2011" name="J. Virol.">
        <title>The fecal viral flora of california sea lions.</title>
        <authorList>
            <person name="Li L."/>
            <person name="Shan T."/>
            <person name="Wang C."/>
            <person name="Cote C."/>
            <person name="Kolman J."/>
            <person name="Onions D."/>
            <person name="Gulland F.M."/>
            <person name="Delwart E."/>
        </authorList>
    </citation>
    <scope>NUCLEOTIDE SEQUENCE</scope>
    <source>
        <strain evidence="16">1136</strain>
        <strain evidence="17">1187</strain>
    </source>
</reference>
<keyword evidence="3 12" id="KW-0235">DNA replication</keyword>
<evidence type="ECO:0000256" key="9">
    <source>
        <dbReference type="ARBA" id="ARBA00022840"/>
    </source>
</evidence>
<evidence type="ECO:0000256" key="3">
    <source>
        <dbReference type="ARBA" id="ARBA00022705"/>
    </source>
</evidence>
<dbReference type="GO" id="GO:0042025">
    <property type="term" value="C:host cell nucleus"/>
    <property type="evidence" value="ECO:0007669"/>
    <property type="project" value="UniProtKB-SubCell"/>
</dbReference>
<dbReference type="GO" id="GO:0005524">
    <property type="term" value="F:ATP binding"/>
    <property type="evidence" value="ECO:0007669"/>
    <property type="project" value="UniProtKB-KW"/>
</dbReference>
<dbReference type="Pfam" id="PF01057">
    <property type="entry name" value="Parvo_NS1"/>
    <property type="match status" value="1"/>
</dbReference>
<evidence type="ECO:0000256" key="8">
    <source>
        <dbReference type="ARBA" id="ARBA00022801"/>
    </source>
</evidence>
<feature type="region of interest" description="Disordered" evidence="13">
    <location>
        <begin position="198"/>
        <end position="217"/>
    </location>
</feature>
<name>G1JYZ2_9VIRU</name>
<dbReference type="GO" id="GO:0016787">
    <property type="term" value="F:hydrolase activity"/>
    <property type="evidence" value="ECO:0007669"/>
    <property type="project" value="UniProtKB-KW"/>
</dbReference>
<keyword evidence="18" id="KW-1185">Reference proteome</keyword>
<keyword evidence="11 12" id="KW-0238">DNA-binding</keyword>